<proteinExistence type="predicted"/>
<keyword evidence="4" id="KW-0479">Metal-binding</keyword>
<dbReference type="PRINTS" id="PR00946">
    <property type="entry name" value="HGSCAVENGER"/>
</dbReference>
<evidence type="ECO:0000256" key="4">
    <source>
        <dbReference type="ARBA" id="ARBA00022723"/>
    </source>
</evidence>
<keyword evidence="6" id="KW-0143">Chaperone</keyword>
<dbReference type="NCBIfam" id="TIGR00003">
    <property type="entry name" value="copper ion binding protein"/>
    <property type="match status" value="1"/>
</dbReference>
<evidence type="ECO:0000259" key="7">
    <source>
        <dbReference type="PROSITE" id="PS50846"/>
    </source>
</evidence>
<name>A0ABR7SYN1_HELCL</name>
<dbReference type="PROSITE" id="PS50846">
    <property type="entry name" value="HMA_2"/>
    <property type="match status" value="1"/>
</dbReference>
<gene>
    <name evidence="8" type="primary">copZ</name>
    <name evidence="8" type="ORF">H1S01_03825</name>
</gene>
<dbReference type="InterPro" id="IPR036163">
    <property type="entry name" value="HMA_dom_sf"/>
</dbReference>
<evidence type="ECO:0000313" key="9">
    <source>
        <dbReference type="Proteomes" id="UP000617402"/>
    </source>
</evidence>
<keyword evidence="5" id="KW-0186">Copper</keyword>
<dbReference type="InterPro" id="IPR017969">
    <property type="entry name" value="Heavy-metal-associated_CS"/>
</dbReference>
<keyword evidence="3" id="KW-0963">Cytoplasm</keyword>
<evidence type="ECO:0000256" key="3">
    <source>
        <dbReference type="ARBA" id="ARBA00022490"/>
    </source>
</evidence>
<dbReference type="PANTHER" id="PTHR46594">
    <property type="entry name" value="P-TYPE CATION-TRANSPORTING ATPASE"/>
    <property type="match status" value="1"/>
</dbReference>
<dbReference type="RefSeq" id="WP_188038793.1">
    <property type="nucleotide sequence ID" value="NZ_JACVHF010000002.1"/>
</dbReference>
<reference evidence="8 9" key="1">
    <citation type="submission" date="2020-07" db="EMBL/GenBank/DDBJ databases">
        <title>Draft whole-genome sequence of Heliobacterium chlorum DSM 3682, type strain.</title>
        <authorList>
            <person name="Kyndt J.A."/>
            <person name="Meyer T.E."/>
            <person name="Imhoff J.F."/>
        </authorList>
    </citation>
    <scope>NUCLEOTIDE SEQUENCE [LARGE SCALE GENOMIC DNA]</scope>
    <source>
        <strain evidence="8 9">DSM 3682</strain>
    </source>
</reference>
<dbReference type="InterPro" id="IPR006121">
    <property type="entry name" value="HMA_dom"/>
</dbReference>
<evidence type="ECO:0000313" key="8">
    <source>
        <dbReference type="EMBL" id="MBC9783643.1"/>
    </source>
</evidence>
<evidence type="ECO:0000256" key="2">
    <source>
        <dbReference type="ARBA" id="ARBA00015313"/>
    </source>
</evidence>
<protein>
    <recommendedName>
        <fullName evidence="2">Copper chaperone CopZ</fullName>
    </recommendedName>
</protein>
<dbReference type="InterPro" id="IPR006122">
    <property type="entry name" value="HMA_Cu_ion-bd"/>
</dbReference>
<dbReference type="Pfam" id="PF00403">
    <property type="entry name" value="HMA"/>
    <property type="match status" value="1"/>
</dbReference>
<feature type="domain" description="HMA" evidence="7">
    <location>
        <begin position="2"/>
        <end position="68"/>
    </location>
</feature>
<keyword evidence="9" id="KW-1185">Reference proteome</keyword>
<accession>A0ABR7SYN1</accession>
<dbReference type="NCBIfam" id="NF033795">
    <property type="entry name" value="chaper_CopZ_Bs"/>
    <property type="match status" value="1"/>
</dbReference>
<dbReference type="SUPFAM" id="SSF55008">
    <property type="entry name" value="HMA, heavy metal-associated domain"/>
    <property type="match status" value="1"/>
</dbReference>
<dbReference type="InterPro" id="IPR001802">
    <property type="entry name" value="MerP/CopZ"/>
</dbReference>
<dbReference type="Proteomes" id="UP000617402">
    <property type="component" value="Unassembled WGS sequence"/>
</dbReference>
<dbReference type="CDD" id="cd00371">
    <property type="entry name" value="HMA"/>
    <property type="match status" value="1"/>
</dbReference>
<dbReference type="PANTHER" id="PTHR46594:SF4">
    <property type="entry name" value="P-TYPE CATION-TRANSPORTING ATPASE"/>
    <property type="match status" value="1"/>
</dbReference>
<comment type="caution">
    <text evidence="8">The sequence shown here is derived from an EMBL/GenBank/DDBJ whole genome shotgun (WGS) entry which is preliminary data.</text>
</comment>
<organism evidence="8 9">
    <name type="scientific">Heliobacterium chlorum</name>
    <dbReference type="NCBI Taxonomy" id="2698"/>
    <lineage>
        <taxon>Bacteria</taxon>
        <taxon>Bacillati</taxon>
        <taxon>Bacillota</taxon>
        <taxon>Clostridia</taxon>
        <taxon>Eubacteriales</taxon>
        <taxon>Heliobacteriaceae</taxon>
        <taxon>Heliobacterium</taxon>
    </lineage>
</organism>
<sequence length="68" mass="7196">MTDITLKVEGMSCGHCKAAVEKALHSLTGVSKAEVNLAAKEVALSFDETQTSIDVIKEAIEDAGYDVI</sequence>
<comment type="subcellular location">
    <subcellularLocation>
        <location evidence="1">Cytoplasm</location>
    </subcellularLocation>
</comment>
<dbReference type="PROSITE" id="PS01047">
    <property type="entry name" value="HMA_1"/>
    <property type="match status" value="1"/>
</dbReference>
<evidence type="ECO:0000256" key="5">
    <source>
        <dbReference type="ARBA" id="ARBA00023008"/>
    </source>
</evidence>
<evidence type="ECO:0000256" key="6">
    <source>
        <dbReference type="ARBA" id="ARBA00023186"/>
    </source>
</evidence>
<dbReference type="InterPro" id="IPR049740">
    <property type="entry name" value="CopZ"/>
</dbReference>
<dbReference type="EMBL" id="JACVHF010000002">
    <property type="protein sequence ID" value="MBC9783643.1"/>
    <property type="molecule type" value="Genomic_DNA"/>
</dbReference>
<evidence type="ECO:0000256" key="1">
    <source>
        <dbReference type="ARBA" id="ARBA00004496"/>
    </source>
</evidence>
<dbReference type="Gene3D" id="3.30.70.100">
    <property type="match status" value="1"/>
</dbReference>